<accession>A0A841EQM1</accession>
<name>A0A841EQM1_9BACT</name>
<sequence length="54" mass="6229">MPQGYQIYDQSGLYYLTLQVIDWVDVFSRKNHRDIIINSNNDQSCTFANNGKGS</sequence>
<proteinExistence type="predicted"/>
<protein>
    <submittedName>
        <fullName evidence="1">Uncharacterized protein</fullName>
    </submittedName>
</protein>
<comment type="caution">
    <text evidence="1">The sequence shown here is derived from an EMBL/GenBank/DDBJ whole genome shotgun (WGS) entry which is preliminary data.</text>
</comment>
<keyword evidence="2" id="KW-1185">Reference proteome</keyword>
<dbReference type="RefSeq" id="WP_310587188.1">
    <property type="nucleotide sequence ID" value="NZ_JACHKT010000049.1"/>
</dbReference>
<gene>
    <name evidence="1" type="ORF">HNP25_004239</name>
</gene>
<reference evidence="1 2" key="1">
    <citation type="submission" date="2020-08" db="EMBL/GenBank/DDBJ databases">
        <title>Functional genomics of gut bacteria from endangered species of beetles.</title>
        <authorList>
            <person name="Carlos-Shanley C."/>
        </authorList>
    </citation>
    <scope>NUCLEOTIDE SEQUENCE [LARGE SCALE GENOMIC DNA]</scope>
    <source>
        <strain evidence="1 2">S00070</strain>
    </source>
</reference>
<dbReference type="Proteomes" id="UP000524404">
    <property type="component" value="Unassembled WGS sequence"/>
</dbReference>
<evidence type="ECO:0000313" key="1">
    <source>
        <dbReference type="EMBL" id="MBB6005565.1"/>
    </source>
</evidence>
<dbReference type="AlphaFoldDB" id="A0A841EQM1"/>
<evidence type="ECO:0000313" key="2">
    <source>
        <dbReference type="Proteomes" id="UP000524404"/>
    </source>
</evidence>
<organism evidence="1 2">
    <name type="scientific">Arcicella rosea</name>
    <dbReference type="NCBI Taxonomy" id="502909"/>
    <lineage>
        <taxon>Bacteria</taxon>
        <taxon>Pseudomonadati</taxon>
        <taxon>Bacteroidota</taxon>
        <taxon>Cytophagia</taxon>
        <taxon>Cytophagales</taxon>
        <taxon>Flectobacillaceae</taxon>
        <taxon>Arcicella</taxon>
    </lineage>
</organism>
<dbReference type="EMBL" id="JACHKT010000049">
    <property type="protein sequence ID" value="MBB6005565.1"/>
    <property type="molecule type" value="Genomic_DNA"/>
</dbReference>